<evidence type="ECO:0000256" key="1">
    <source>
        <dbReference type="ARBA" id="ARBA00022679"/>
    </source>
</evidence>
<keyword evidence="4" id="KW-1185">Reference proteome</keyword>
<dbReference type="EMBL" id="JADKYU010000826">
    <property type="protein sequence ID" value="MBF4985693.1"/>
    <property type="molecule type" value="Genomic_DNA"/>
</dbReference>
<keyword evidence="1" id="KW-0808">Transferase</keyword>
<evidence type="ECO:0000313" key="3">
    <source>
        <dbReference type="EMBL" id="MBF4985693.1"/>
    </source>
</evidence>
<dbReference type="SUPFAM" id="SSF53474">
    <property type="entry name" value="alpha/beta-Hydrolases"/>
    <property type="match status" value="1"/>
</dbReference>
<gene>
    <name evidence="3" type="ORF">FNJ87_15635</name>
</gene>
<dbReference type="PANTHER" id="PTHR32268:SF11">
    <property type="entry name" value="HOMOSERINE O-ACETYLTRANSFERASE"/>
    <property type="match status" value="1"/>
</dbReference>
<dbReference type="InterPro" id="IPR008220">
    <property type="entry name" value="HAT_MetX-like"/>
</dbReference>
<protein>
    <submittedName>
        <fullName evidence="3">Alpha/beta fold hydrolase</fullName>
    </submittedName>
</protein>
<organism evidence="3 4">
    <name type="scientific">Nonlabens mediterrranea</name>
    <dbReference type="NCBI Taxonomy" id="1419947"/>
    <lineage>
        <taxon>Bacteria</taxon>
        <taxon>Pseudomonadati</taxon>
        <taxon>Bacteroidota</taxon>
        <taxon>Flavobacteriia</taxon>
        <taxon>Flavobacteriales</taxon>
        <taxon>Flavobacteriaceae</taxon>
        <taxon>Nonlabens</taxon>
    </lineage>
</organism>
<proteinExistence type="predicted"/>
<dbReference type="GO" id="GO:0016787">
    <property type="term" value="F:hydrolase activity"/>
    <property type="evidence" value="ECO:0007669"/>
    <property type="project" value="UniProtKB-KW"/>
</dbReference>
<evidence type="ECO:0000259" key="2">
    <source>
        <dbReference type="Pfam" id="PF00561"/>
    </source>
</evidence>
<dbReference type="PIRSF" id="PIRSF000443">
    <property type="entry name" value="Homoser_Ac_trans"/>
    <property type="match status" value="1"/>
</dbReference>
<feature type="domain" description="AB hydrolase-1" evidence="2">
    <location>
        <begin position="38"/>
        <end position="212"/>
    </location>
</feature>
<comment type="caution">
    <text evidence="3">The sequence shown here is derived from an EMBL/GenBank/DDBJ whole genome shotgun (WGS) entry which is preliminary data.</text>
</comment>
<sequence length="329" mass="37622">MSASLYHIELPGFKLSYGKVQTVHVSYQIFGRQLHTAPIVLVNHALTGNSSVIDWWSEIVGSGKAVDTNRYTVIVIDIPGNGFDENVEHLIYNYQDWQLSDVARVFQLVLSELRICYVHVGIGGSIGGCLLWEMVVAYPELFGTIIPIAADWKATDWIIANCHIQERLLKHSSNPLEDARQHAMTLYRTPQSLRYKFNRELDTEFKVKQWLNHHGVALKKRFTLPAYKLVNHLLATVNAARKYEENILKALSNSNVKIRVVAINSDGFFTAQEDRETVKLLSRYINITYQEIDSIHGHDAFLIEHYQVRELLENYLAEVESKAPLKECV</sequence>
<dbReference type="Proteomes" id="UP001194729">
    <property type="component" value="Unassembled WGS sequence"/>
</dbReference>
<accession>A0ABS0A8J0</accession>
<name>A0ABS0A8J0_9FLAO</name>
<dbReference type="Gene3D" id="3.40.50.1820">
    <property type="entry name" value="alpha/beta hydrolase"/>
    <property type="match status" value="1"/>
</dbReference>
<reference evidence="3 4" key="1">
    <citation type="submission" date="2020-11" db="EMBL/GenBank/DDBJ databases">
        <title>P. mediterranea TC4 genome.</title>
        <authorList>
            <person name="Molmeret M."/>
        </authorList>
    </citation>
    <scope>NUCLEOTIDE SEQUENCE [LARGE SCALE GENOMIC DNA]</scope>
    <source>
        <strain evidence="3 4">TC4</strain>
    </source>
</reference>
<evidence type="ECO:0000313" key="4">
    <source>
        <dbReference type="Proteomes" id="UP001194729"/>
    </source>
</evidence>
<dbReference type="PANTHER" id="PTHR32268">
    <property type="entry name" value="HOMOSERINE O-ACETYLTRANSFERASE"/>
    <property type="match status" value="1"/>
</dbReference>
<dbReference type="InterPro" id="IPR029058">
    <property type="entry name" value="AB_hydrolase_fold"/>
</dbReference>
<keyword evidence="3" id="KW-0378">Hydrolase</keyword>
<dbReference type="Pfam" id="PF00561">
    <property type="entry name" value="Abhydrolase_1"/>
    <property type="match status" value="1"/>
</dbReference>
<dbReference type="InterPro" id="IPR000073">
    <property type="entry name" value="AB_hydrolase_1"/>
</dbReference>